<reference evidence="2" key="1">
    <citation type="journal article" date="2024" name="Front. Bioeng. Biotechnol.">
        <title>Genome-scale model development and genomic sequencing of the oleaginous clade Lipomyces.</title>
        <authorList>
            <person name="Czajka J.J."/>
            <person name="Han Y."/>
            <person name="Kim J."/>
            <person name="Mondo S.J."/>
            <person name="Hofstad B.A."/>
            <person name="Robles A."/>
            <person name="Haridas S."/>
            <person name="Riley R."/>
            <person name="LaButti K."/>
            <person name="Pangilinan J."/>
            <person name="Andreopoulos W."/>
            <person name="Lipzen A."/>
            <person name="Yan J."/>
            <person name="Wang M."/>
            <person name="Ng V."/>
            <person name="Grigoriev I.V."/>
            <person name="Spatafora J.W."/>
            <person name="Magnuson J.K."/>
            <person name="Baker S.E."/>
            <person name="Pomraning K.R."/>
        </authorList>
    </citation>
    <scope>NUCLEOTIDE SEQUENCE [LARGE SCALE GENOMIC DNA]</scope>
    <source>
        <strain evidence="2">CBS 10300</strain>
    </source>
</reference>
<keyword evidence="2" id="KW-1185">Reference proteome</keyword>
<gene>
    <name evidence="1" type="ORF">V1517DRAFT_314620</name>
</gene>
<dbReference type="EMBL" id="MU970041">
    <property type="protein sequence ID" value="KAK9325328.1"/>
    <property type="molecule type" value="Genomic_DNA"/>
</dbReference>
<organism evidence="1 2">
    <name type="scientific">Lipomyces orientalis</name>
    <dbReference type="NCBI Taxonomy" id="1233043"/>
    <lineage>
        <taxon>Eukaryota</taxon>
        <taxon>Fungi</taxon>
        <taxon>Dikarya</taxon>
        <taxon>Ascomycota</taxon>
        <taxon>Saccharomycotina</taxon>
        <taxon>Lipomycetes</taxon>
        <taxon>Lipomycetales</taxon>
        <taxon>Lipomycetaceae</taxon>
        <taxon>Lipomyces</taxon>
    </lineage>
</organism>
<evidence type="ECO:0000313" key="1">
    <source>
        <dbReference type="EMBL" id="KAK9325328.1"/>
    </source>
</evidence>
<evidence type="ECO:0000313" key="2">
    <source>
        <dbReference type="Proteomes" id="UP001489719"/>
    </source>
</evidence>
<proteinExistence type="predicted"/>
<comment type="caution">
    <text evidence="1">The sequence shown here is derived from an EMBL/GenBank/DDBJ whole genome shotgun (WGS) entry which is preliminary data.</text>
</comment>
<dbReference type="Proteomes" id="UP001489719">
    <property type="component" value="Unassembled WGS sequence"/>
</dbReference>
<protein>
    <submittedName>
        <fullName evidence="1">Origin recognition complex subunit 3 N-terminus-domain-containing protein</fullName>
    </submittedName>
</protein>
<sequence>MPSSASETRTKRKRLGEPSGDHLSSGNGELIDHTELISDRDVHKTCYLIKPSGTTRKKAKRNHPFISLDQSIPETDSHVAHRWKLYTTTMANVQEKIERILNDADESTLQRVWKYVTSTQDYDEDAYPQLPVGLVLAGANISNHARLFTNMSKYIEEREGQKVATAVVTLRDASNLRDVLRKIIDQVVGQRKSDDEDEITAPINTVTQSDQTDKRLSYDLDLLVVWLLKHESVQKIVVIVQDADGSEGNLLPEVIRMLFLYRNRLPFVLLLGIATTLPVFNSKIPKRTMRMIDFEVFDVLRSDDGLTRLLDEIMLSSSTQLLLGPNLFRSLMRRYNNHTKNLETFTLAFQHANMTHFFANPLSIMLAPPPAIAQSKNHIVALRTLPSFKSYIDDLMSKEDCDIEQIRKLLTDPTSLVSFVGSCQQQFYEFISGQSTALNLLDVLQDASSIYCSTTVKRTRAEFYADAITGKLKGSPLVREIILFITKMSAATIDNLARLIDQQFDKNSVIRMMKDSWNISTNSGKGSHSKLISNISKSIRDFLDANLNPYTDIVFHELFVFDAVSLCENVFAPKFRATIEKALMQPSYYLGQPLETPVFERPFISVAHTLYRESGLLINIYDYWTAFHQTLAGNNDTETTDNASLTAPNEDHNDSDLIASTPSQSTFSESQTLALFYKAMSELKYLGFLKETSGKRGGNKATVAVLQKMVWDGL</sequence>
<accession>A0ACC3TYQ7</accession>
<name>A0ACC3TYQ7_9ASCO</name>